<evidence type="ECO:0000256" key="1">
    <source>
        <dbReference type="ARBA" id="ARBA00007553"/>
    </source>
</evidence>
<evidence type="ECO:0000259" key="4">
    <source>
        <dbReference type="SMART" id="SM00701"/>
    </source>
</evidence>
<evidence type="ECO:0008006" key="7">
    <source>
        <dbReference type="Google" id="ProtNLM"/>
    </source>
</evidence>
<dbReference type="InterPro" id="IPR015510">
    <property type="entry name" value="PGRP"/>
</dbReference>
<reference evidence="5" key="1">
    <citation type="submission" date="2024-01" db="EMBL/GenBank/DDBJ databases">
        <title>GRCr8: a new rat reference genome assembly contstructed from accurate long reads and long range scaffolding.</title>
        <authorList>
            <person name="Doris P.A."/>
            <person name="Kalbfleisch T."/>
            <person name="Li K."/>
            <person name="Howe K."/>
            <person name="Wood J."/>
        </authorList>
    </citation>
    <scope>NUCLEOTIDE SEQUENCE [LARGE SCALE GENOMIC DNA]</scope>
    <source>
        <strain evidence="5">Brown Norway</strain>
    </source>
</reference>
<dbReference type="GeneTree" id="ENSGT00940000162657"/>
<dbReference type="InterPro" id="IPR002502">
    <property type="entry name" value="Amidase_domain"/>
</dbReference>
<dbReference type="Gene3D" id="3.40.80.10">
    <property type="entry name" value="Peptidoglycan recognition protein-like"/>
    <property type="match status" value="2"/>
</dbReference>
<dbReference type="PANTHER" id="PTHR11022:SF12">
    <property type="entry name" value="PEPTIDOGLYCAN RECOGNITION PROTEIN 3"/>
    <property type="match status" value="1"/>
</dbReference>
<feature type="domain" description="Peptidoglycan recognition protein family" evidence="4">
    <location>
        <begin position="19"/>
        <end position="161"/>
    </location>
</feature>
<feature type="domain" description="Peptidoglycan recognition protein family" evidence="4">
    <location>
        <begin position="177"/>
        <end position="318"/>
    </location>
</feature>
<feature type="domain" description="N-acetylmuramoyl-L-alanine amidase" evidence="3">
    <location>
        <begin position="30"/>
        <end position="165"/>
    </location>
</feature>
<dbReference type="InterPro" id="IPR036505">
    <property type="entry name" value="Amidase/PGRP_sf"/>
</dbReference>
<evidence type="ECO:0000256" key="2">
    <source>
        <dbReference type="SAM" id="SignalP"/>
    </source>
</evidence>
<feature type="chain" id="PRO_5045900577" description="Peptidoglycan recognition protein 3" evidence="2">
    <location>
        <begin position="18"/>
        <end position="339"/>
    </location>
</feature>
<organism evidence="5 6">
    <name type="scientific">Rattus norvegicus</name>
    <name type="common">Rat</name>
    <dbReference type="NCBI Taxonomy" id="10116"/>
    <lineage>
        <taxon>Eukaryota</taxon>
        <taxon>Metazoa</taxon>
        <taxon>Chordata</taxon>
        <taxon>Craniata</taxon>
        <taxon>Vertebrata</taxon>
        <taxon>Euteleostomi</taxon>
        <taxon>Mammalia</taxon>
        <taxon>Eutheria</taxon>
        <taxon>Euarchontoglires</taxon>
        <taxon>Glires</taxon>
        <taxon>Rodentia</taxon>
        <taxon>Myomorpha</taxon>
        <taxon>Muroidea</taxon>
        <taxon>Muridae</taxon>
        <taxon>Murinae</taxon>
        <taxon>Rattus</taxon>
    </lineage>
</organism>
<dbReference type="SUPFAM" id="SSF55846">
    <property type="entry name" value="N-acetylmuramoyl-L-alanine amidase-like"/>
    <property type="match status" value="2"/>
</dbReference>
<dbReference type="SMART" id="SM00644">
    <property type="entry name" value="Ami_2"/>
    <property type="match status" value="2"/>
</dbReference>
<keyword evidence="2" id="KW-0732">Signal</keyword>
<dbReference type="Ensembl" id="ENSRNOT00000124009.1">
    <property type="protein sequence ID" value="ENSRNOP00000102880.1"/>
    <property type="gene ID" value="ENSRNOG00000082231.1"/>
</dbReference>
<dbReference type="GeneID" id="134485743"/>
<keyword evidence="6" id="KW-1185">Reference proteome</keyword>
<reference evidence="5" key="3">
    <citation type="submission" date="2025-09" db="UniProtKB">
        <authorList>
            <consortium name="Ensembl"/>
        </authorList>
    </citation>
    <scope>IDENTIFICATION</scope>
    <source>
        <strain evidence="5">Brown Norway</strain>
    </source>
</reference>
<protein>
    <recommendedName>
        <fullName evidence="7">Peptidoglycan recognition protein 3</fullName>
    </recommendedName>
</protein>
<proteinExistence type="inferred from homology"/>
<comment type="similarity">
    <text evidence="1">Belongs to the N-acetylmuramoyl-L-alanine amidase 2 family.</text>
</comment>
<reference evidence="5" key="2">
    <citation type="submission" date="2025-08" db="UniProtKB">
        <authorList>
            <consortium name="Ensembl"/>
        </authorList>
    </citation>
    <scope>IDENTIFICATION</scope>
    <source>
        <strain evidence="5">Brown Norway</strain>
    </source>
</reference>
<dbReference type="Proteomes" id="UP000002494">
    <property type="component" value="Chromosome 2"/>
</dbReference>
<evidence type="ECO:0000259" key="3">
    <source>
        <dbReference type="SMART" id="SM00644"/>
    </source>
</evidence>
<feature type="signal peptide" evidence="2">
    <location>
        <begin position="1"/>
        <end position="17"/>
    </location>
</feature>
<dbReference type="RefSeq" id="XP_063138839.1">
    <property type="nucleotide sequence ID" value="XM_063282769.1"/>
</dbReference>
<dbReference type="InterPro" id="IPR006619">
    <property type="entry name" value="PGRP_domain_met/bac"/>
</dbReference>
<sequence>MLRRLLPFSALSLVACGSPTIVSRKEGGASSLTCRVPLSLPVPYLIIEQVTRMQCQEQTSCSQVLRVLQSHYVHNKGWCDVAFNFLAGNDGKVYEGVGWHVQGLHTQGYNNVSLGIAFFGSKIGSSPSPAALPATEDLIFFAILNGYLSPKYIHPFLLKEETCLVPQHSEIPKKVCPNIITRTAWEARETHCSQMNLPAKFVIIIHTAGESCNESADCLIRVRDTQSFHMDKQDFCDIAYHFLVGQDGVVYEGVGWTIEGSHTYGYNDIALGIVFMGNFVEKPPNEASLEAAQSLIQCAVAMGYLASNYLLMGHSDVSNILSPGQALYNIIKTWPHLKH</sequence>
<evidence type="ECO:0000313" key="5">
    <source>
        <dbReference type="Ensembl" id="ENSRNOP00000102880.1"/>
    </source>
</evidence>
<evidence type="ECO:0000313" key="6">
    <source>
        <dbReference type="Proteomes" id="UP000002494"/>
    </source>
</evidence>
<name>A0ABK0LC58_RAT</name>
<dbReference type="PROSITE" id="PS51257">
    <property type="entry name" value="PROKAR_LIPOPROTEIN"/>
    <property type="match status" value="1"/>
</dbReference>
<accession>A0ABK0LC58</accession>
<dbReference type="SMART" id="SM00701">
    <property type="entry name" value="PGRP"/>
    <property type="match status" value="2"/>
</dbReference>
<gene>
    <name evidence="5" type="primary">LOC134485743</name>
</gene>
<dbReference type="Pfam" id="PF01510">
    <property type="entry name" value="Amidase_2"/>
    <property type="match status" value="2"/>
</dbReference>
<feature type="domain" description="N-acetylmuramoyl-L-alanine amidase" evidence="3">
    <location>
        <begin position="187"/>
        <end position="324"/>
    </location>
</feature>
<dbReference type="CDD" id="cd06583">
    <property type="entry name" value="PGRP"/>
    <property type="match status" value="2"/>
</dbReference>
<dbReference type="PANTHER" id="PTHR11022">
    <property type="entry name" value="PEPTIDOGLYCAN RECOGNITION PROTEIN"/>
    <property type="match status" value="1"/>
</dbReference>